<sequence length="101" mass="11336">MKKVEPSNILHTMAYKITAVVASIFILMLLVSHDEVQAGGCHERHIKMSCQDWVKCFEWCRLYGYISGYCDAGTCMCKYCTMQSQGHHSADVPSAHSSTQT</sequence>
<reference evidence="1" key="2">
    <citation type="submission" date="2025-09" db="UniProtKB">
        <authorList>
            <consortium name="EnsemblPlants"/>
        </authorList>
    </citation>
    <scope>IDENTIFICATION</scope>
</reference>
<dbReference type="EnsemblPlants" id="AVESA.00010b.r2.6AG1027240.1">
    <property type="protein sequence ID" value="AVESA.00010b.r2.6AG1027240.1.CDS"/>
    <property type="gene ID" value="AVESA.00010b.r2.6AG1027240"/>
</dbReference>
<proteinExistence type="predicted"/>
<dbReference type="Proteomes" id="UP001732700">
    <property type="component" value="Chromosome 6A"/>
</dbReference>
<name>A0ACD5YRL3_AVESA</name>
<organism evidence="1 2">
    <name type="scientific">Avena sativa</name>
    <name type="common">Oat</name>
    <dbReference type="NCBI Taxonomy" id="4498"/>
    <lineage>
        <taxon>Eukaryota</taxon>
        <taxon>Viridiplantae</taxon>
        <taxon>Streptophyta</taxon>
        <taxon>Embryophyta</taxon>
        <taxon>Tracheophyta</taxon>
        <taxon>Spermatophyta</taxon>
        <taxon>Magnoliopsida</taxon>
        <taxon>Liliopsida</taxon>
        <taxon>Poales</taxon>
        <taxon>Poaceae</taxon>
        <taxon>BOP clade</taxon>
        <taxon>Pooideae</taxon>
        <taxon>Poodae</taxon>
        <taxon>Poeae</taxon>
        <taxon>Poeae Chloroplast Group 1 (Aveneae type)</taxon>
        <taxon>Aveninae</taxon>
        <taxon>Avena</taxon>
    </lineage>
</organism>
<keyword evidence="2" id="KW-1185">Reference proteome</keyword>
<evidence type="ECO:0000313" key="2">
    <source>
        <dbReference type="Proteomes" id="UP001732700"/>
    </source>
</evidence>
<evidence type="ECO:0000313" key="1">
    <source>
        <dbReference type="EnsemblPlants" id="AVESA.00010b.r2.6AG1027240.1.CDS"/>
    </source>
</evidence>
<protein>
    <submittedName>
        <fullName evidence="1">Uncharacterized protein</fullName>
    </submittedName>
</protein>
<accession>A0ACD5YRL3</accession>
<reference evidence="1" key="1">
    <citation type="submission" date="2021-05" db="EMBL/GenBank/DDBJ databases">
        <authorList>
            <person name="Scholz U."/>
            <person name="Mascher M."/>
            <person name="Fiebig A."/>
        </authorList>
    </citation>
    <scope>NUCLEOTIDE SEQUENCE [LARGE SCALE GENOMIC DNA]</scope>
</reference>